<evidence type="ECO:0000259" key="2">
    <source>
        <dbReference type="Pfam" id="PF20999"/>
    </source>
</evidence>
<protein>
    <submittedName>
        <fullName evidence="3">DUF4438 domain-containing protein</fullName>
    </submittedName>
</protein>
<dbReference type="Gene3D" id="2.102.30.10">
    <property type="entry name" value="tm1086 (SG structure) domain"/>
    <property type="match status" value="1"/>
</dbReference>
<evidence type="ECO:0000313" key="3">
    <source>
        <dbReference type="EMBL" id="HER44143.1"/>
    </source>
</evidence>
<feature type="non-terminal residue" evidence="3">
    <location>
        <position position="1"/>
    </location>
</feature>
<feature type="domain" description="DUF4438" evidence="1">
    <location>
        <begin position="2"/>
        <end position="114"/>
    </location>
</feature>
<dbReference type="AlphaFoldDB" id="A0A7V2AVQ9"/>
<evidence type="ECO:0000259" key="1">
    <source>
        <dbReference type="Pfam" id="PF14505"/>
    </source>
</evidence>
<feature type="domain" description="DUF4438" evidence="2">
    <location>
        <begin position="116"/>
        <end position="239"/>
    </location>
</feature>
<dbReference type="Gene3D" id="4.10.1180.10">
    <property type="entry name" value="tm1086 domain"/>
    <property type="match status" value="1"/>
</dbReference>
<dbReference type="Pfam" id="PF14505">
    <property type="entry name" value="DUF4438"/>
    <property type="match status" value="1"/>
</dbReference>
<accession>A0A7V2AVQ9</accession>
<proteinExistence type="predicted"/>
<dbReference type="InterPro" id="IPR044910">
    <property type="entry name" value="TM_1086_SG_dom"/>
</dbReference>
<name>A0A7V2AVQ9_UNCEI</name>
<organism evidence="3">
    <name type="scientific">Eiseniibacteriota bacterium</name>
    <dbReference type="NCBI Taxonomy" id="2212470"/>
    <lineage>
        <taxon>Bacteria</taxon>
        <taxon>Candidatus Eiseniibacteriota</taxon>
    </lineage>
</organism>
<dbReference type="Gene3D" id="2.40.10.170">
    <property type="match status" value="1"/>
</dbReference>
<dbReference type="Proteomes" id="UP000886069">
    <property type="component" value="Unassembled WGS sequence"/>
</dbReference>
<gene>
    <name evidence="3" type="ORF">ENO08_06760</name>
</gene>
<dbReference type="InterPro" id="IPR029433">
    <property type="entry name" value="DUF4438_N"/>
</dbReference>
<reference evidence="3" key="1">
    <citation type="journal article" date="2020" name="mSystems">
        <title>Genome- and Community-Level Interaction Insights into Carbon Utilization and Element Cycling Functions of Hydrothermarchaeota in Hydrothermal Sediment.</title>
        <authorList>
            <person name="Zhou Z."/>
            <person name="Liu Y."/>
            <person name="Xu W."/>
            <person name="Pan J."/>
            <person name="Luo Z.H."/>
            <person name="Li M."/>
        </authorList>
    </citation>
    <scope>NUCLEOTIDE SEQUENCE [LARGE SCALE GENOMIC DNA]</scope>
    <source>
        <strain evidence="3">SpSt-1233</strain>
    </source>
</reference>
<dbReference type="EMBL" id="DSEC01000481">
    <property type="protein sequence ID" value="HER44143.1"/>
    <property type="molecule type" value="Genomic_DNA"/>
</dbReference>
<dbReference type="Pfam" id="PF20999">
    <property type="entry name" value="DUF4438_C"/>
    <property type="match status" value="1"/>
</dbReference>
<sequence length="256" mass="26872">SVGDSALDFIGDHIEPGVSVTLKGPDPDRDVLGGLSILTCVGNEARVMSGSAAGSRGVVTGKHGGVEHVMIDFPRKVMEKLAIGDTIQIRAVGQGLELKDHPDVHVMNLDPGLLGRLGIISQDEQLIVPVTHVIPASIMGSGLGSRHSYSGDYDIQLGDRESVREFGLQDLRIGDIIAISDADCRFGRSMRSGAVSVGVVVHGACITSGHGPGVTVLMTAVKKVIVPKIEKDANLASYLGKGGDDKKRSPRSGRRN</sequence>
<comment type="caution">
    <text evidence="3">The sequence shown here is derived from an EMBL/GenBank/DDBJ whole genome shotgun (WGS) entry which is preliminary data.</text>
</comment>
<dbReference type="InterPro" id="IPR048399">
    <property type="entry name" value="DUF4438_C"/>
</dbReference>
<dbReference type="InterPro" id="IPR044909">
    <property type="entry name" value="TM_1086_sf"/>
</dbReference>